<dbReference type="GO" id="GO:0005737">
    <property type="term" value="C:cytoplasm"/>
    <property type="evidence" value="ECO:0007669"/>
    <property type="project" value="TreeGrafter"/>
</dbReference>
<keyword evidence="7 10" id="KW-0456">Lyase</keyword>
<dbReference type="FunFam" id="3.30.70.260:FF:000012">
    <property type="entry name" value="Prephenate dehydratase"/>
    <property type="match status" value="1"/>
</dbReference>
<dbReference type="Pfam" id="PF00800">
    <property type="entry name" value="PDT"/>
    <property type="match status" value="1"/>
</dbReference>
<comment type="caution">
    <text evidence="13">The sequence shown here is derived from an EMBL/GenBank/DDBJ whole genome shotgun (WGS) entry which is preliminary data.</text>
</comment>
<dbReference type="FunFam" id="3.40.190.10:FF:000064">
    <property type="entry name" value="Prephenate dehydratase"/>
    <property type="match status" value="1"/>
</dbReference>
<dbReference type="PANTHER" id="PTHR21022:SF19">
    <property type="entry name" value="PREPHENATE DEHYDRATASE-RELATED"/>
    <property type="match status" value="1"/>
</dbReference>
<dbReference type="PROSITE" id="PS51171">
    <property type="entry name" value="PREPHENATE_DEHYDR_3"/>
    <property type="match status" value="1"/>
</dbReference>
<dbReference type="PROSITE" id="PS51671">
    <property type="entry name" value="ACT"/>
    <property type="match status" value="1"/>
</dbReference>
<dbReference type="InterPro" id="IPR001086">
    <property type="entry name" value="Preph_deHydtase"/>
</dbReference>
<dbReference type="InterPro" id="IPR008242">
    <property type="entry name" value="Chor_mutase/pphenate_deHydtase"/>
</dbReference>
<dbReference type="EC" id="4.2.1.51" evidence="2 10"/>
<dbReference type="Proteomes" id="UP000317638">
    <property type="component" value="Unassembled WGS sequence"/>
</dbReference>
<dbReference type="InterPro" id="IPR002912">
    <property type="entry name" value="ACT_dom"/>
</dbReference>
<keyword evidence="6 10" id="KW-0584">Phenylalanine biosynthesis</keyword>
<evidence type="ECO:0000259" key="12">
    <source>
        <dbReference type="PROSITE" id="PS51671"/>
    </source>
</evidence>
<dbReference type="PIRSF" id="PIRSF001500">
    <property type="entry name" value="Chor_mut_pdt_Ppr"/>
    <property type="match status" value="1"/>
</dbReference>
<comment type="catalytic activity">
    <reaction evidence="8 10">
        <text>prephenate + H(+) = 3-phenylpyruvate + CO2 + H2O</text>
        <dbReference type="Rhea" id="RHEA:21648"/>
        <dbReference type="ChEBI" id="CHEBI:15377"/>
        <dbReference type="ChEBI" id="CHEBI:15378"/>
        <dbReference type="ChEBI" id="CHEBI:16526"/>
        <dbReference type="ChEBI" id="CHEBI:18005"/>
        <dbReference type="ChEBI" id="CHEBI:29934"/>
        <dbReference type="EC" id="4.2.1.51"/>
    </reaction>
</comment>
<accession>A0A553JZC3</accession>
<organism evidence="13 14">
    <name type="scientific">Tessaracoccus rhinocerotis</name>
    <dbReference type="NCBI Taxonomy" id="1689449"/>
    <lineage>
        <taxon>Bacteria</taxon>
        <taxon>Bacillati</taxon>
        <taxon>Actinomycetota</taxon>
        <taxon>Actinomycetes</taxon>
        <taxon>Propionibacteriales</taxon>
        <taxon>Propionibacteriaceae</taxon>
        <taxon>Tessaracoccus</taxon>
    </lineage>
</organism>
<evidence type="ECO:0000256" key="6">
    <source>
        <dbReference type="ARBA" id="ARBA00023222"/>
    </source>
</evidence>
<evidence type="ECO:0000259" key="11">
    <source>
        <dbReference type="PROSITE" id="PS51171"/>
    </source>
</evidence>
<dbReference type="CDD" id="cd13632">
    <property type="entry name" value="PBP2_Aa-PDT_like"/>
    <property type="match status" value="1"/>
</dbReference>
<dbReference type="NCBIfam" id="NF008865">
    <property type="entry name" value="PRK11898.1"/>
    <property type="match status" value="1"/>
</dbReference>
<dbReference type="UniPathway" id="UPA00121">
    <property type="reaction ID" value="UER00345"/>
</dbReference>
<evidence type="ECO:0000256" key="9">
    <source>
        <dbReference type="PIRSR" id="PIRSR001500-2"/>
    </source>
</evidence>
<evidence type="ECO:0000313" key="14">
    <source>
        <dbReference type="Proteomes" id="UP000317638"/>
    </source>
</evidence>
<dbReference type="AlphaFoldDB" id="A0A553JZC3"/>
<evidence type="ECO:0000256" key="4">
    <source>
        <dbReference type="ARBA" id="ARBA00022605"/>
    </source>
</evidence>
<reference evidence="13 14" key="1">
    <citation type="submission" date="2019-07" db="EMBL/GenBank/DDBJ databases">
        <authorList>
            <person name="Zhou L.-Y."/>
        </authorList>
    </citation>
    <scope>NUCLEOTIDE SEQUENCE [LARGE SCALE GENOMIC DNA]</scope>
    <source>
        <strain evidence="13 14">YIM 101269</strain>
    </source>
</reference>
<evidence type="ECO:0000256" key="3">
    <source>
        <dbReference type="ARBA" id="ARBA00021872"/>
    </source>
</evidence>
<dbReference type="Gene3D" id="3.40.190.10">
    <property type="entry name" value="Periplasmic binding protein-like II"/>
    <property type="match status" value="2"/>
</dbReference>
<comment type="pathway">
    <text evidence="1 10">Amino-acid biosynthesis; L-phenylalanine biosynthesis; phenylpyruvate from prephenate: step 1/1.</text>
</comment>
<gene>
    <name evidence="10 13" type="primary">pheA</name>
    <name evidence="13" type="ORF">FOJ82_10850</name>
</gene>
<dbReference type="SUPFAM" id="SSF55021">
    <property type="entry name" value="ACT-like"/>
    <property type="match status" value="1"/>
</dbReference>
<evidence type="ECO:0000256" key="5">
    <source>
        <dbReference type="ARBA" id="ARBA00023141"/>
    </source>
</evidence>
<feature type="site" description="Essential for prephenate dehydratase activity" evidence="9">
    <location>
        <position position="171"/>
    </location>
</feature>
<evidence type="ECO:0000313" key="13">
    <source>
        <dbReference type="EMBL" id="TRY17767.1"/>
    </source>
</evidence>
<keyword evidence="5 10" id="KW-0057">Aromatic amino acid biosynthesis</keyword>
<dbReference type="OrthoDB" id="9802281at2"/>
<dbReference type="CDD" id="cd04905">
    <property type="entry name" value="ACT_CM-PDT"/>
    <property type="match status" value="1"/>
</dbReference>
<feature type="domain" description="ACT" evidence="12">
    <location>
        <begin position="193"/>
        <end position="271"/>
    </location>
</feature>
<evidence type="ECO:0000256" key="10">
    <source>
        <dbReference type="RuleBase" id="RU361254"/>
    </source>
</evidence>
<evidence type="ECO:0000256" key="8">
    <source>
        <dbReference type="ARBA" id="ARBA00047848"/>
    </source>
</evidence>
<dbReference type="InterPro" id="IPR018528">
    <property type="entry name" value="Preph_deHydtase_CS"/>
</dbReference>
<feature type="domain" description="Prephenate dehydratase" evidence="11">
    <location>
        <begin position="1"/>
        <end position="178"/>
    </location>
</feature>
<sequence>MLGYFGPAGTFTHQALLTITDEEAMPFASVPEALDAVREGQVDGVVVPIENSVEGGVTATLDKLGNGAPLRIVGEVVIPVEFGLYVREGTQLDDVRNVLTHGHAAAQCRDWLAVMLPEATVVEAGSTAGAAMEVSNPDSRHDAAVCARVAGEMYGLVELVHGIEDNPGAVTRFVHVARPGPLPPRTGADKTTLVAYMREDHSGALLEILEQFAGRGVNLTRIESRPTKTFLGSYCFNIDAEGHLHDKRMAETLMGLHRICREVIFLGSYPRADKQEPTLPRGFDDNAFSQAADWLATLESEQPG</sequence>
<dbReference type="GO" id="GO:0004664">
    <property type="term" value="F:prephenate dehydratase activity"/>
    <property type="evidence" value="ECO:0007669"/>
    <property type="project" value="UniProtKB-UniRule"/>
</dbReference>
<proteinExistence type="predicted"/>
<dbReference type="PANTHER" id="PTHR21022">
    <property type="entry name" value="PREPHENATE DEHYDRATASE P PROTEIN"/>
    <property type="match status" value="1"/>
</dbReference>
<protein>
    <recommendedName>
        <fullName evidence="3 10">Prephenate dehydratase</fullName>
        <shortName evidence="10">PDT</shortName>
        <ecNumber evidence="2 10">4.2.1.51</ecNumber>
    </recommendedName>
</protein>
<evidence type="ECO:0000256" key="1">
    <source>
        <dbReference type="ARBA" id="ARBA00004741"/>
    </source>
</evidence>
<evidence type="ECO:0000256" key="7">
    <source>
        <dbReference type="ARBA" id="ARBA00023239"/>
    </source>
</evidence>
<dbReference type="InterPro" id="IPR045865">
    <property type="entry name" value="ACT-like_dom_sf"/>
</dbReference>
<dbReference type="GO" id="GO:0009094">
    <property type="term" value="P:L-phenylalanine biosynthetic process"/>
    <property type="evidence" value="ECO:0007669"/>
    <property type="project" value="UniProtKB-UniPathway"/>
</dbReference>
<dbReference type="SUPFAM" id="SSF53850">
    <property type="entry name" value="Periplasmic binding protein-like II"/>
    <property type="match status" value="1"/>
</dbReference>
<dbReference type="RefSeq" id="WP_143938507.1">
    <property type="nucleotide sequence ID" value="NZ_VKKG01000004.1"/>
</dbReference>
<evidence type="ECO:0000256" key="2">
    <source>
        <dbReference type="ARBA" id="ARBA00013147"/>
    </source>
</evidence>
<dbReference type="PROSITE" id="PS00857">
    <property type="entry name" value="PREPHENATE_DEHYDR_1"/>
    <property type="match status" value="1"/>
</dbReference>
<keyword evidence="14" id="KW-1185">Reference proteome</keyword>
<keyword evidence="4 10" id="KW-0028">Amino-acid biosynthesis</keyword>
<dbReference type="Gene3D" id="3.30.70.260">
    <property type="match status" value="1"/>
</dbReference>
<name>A0A553JZC3_9ACTN</name>
<dbReference type="EMBL" id="VKKG01000004">
    <property type="protein sequence ID" value="TRY17767.1"/>
    <property type="molecule type" value="Genomic_DNA"/>
</dbReference>
<dbReference type="PROSITE" id="PS00858">
    <property type="entry name" value="PREPHENATE_DEHYDR_2"/>
    <property type="match status" value="1"/>
</dbReference>